<evidence type="ECO:0000256" key="7">
    <source>
        <dbReference type="ARBA" id="ARBA00022741"/>
    </source>
</evidence>
<evidence type="ECO:0000313" key="17">
    <source>
        <dbReference type="EMBL" id="ADE77244.1"/>
    </source>
</evidence>
<accession>D5ACH5</accession>
<comment type="catalytic activity">
    <reaction evidence="14">
        <text>L-threonyl-[protein] + ATP = O-phospho-L-threonyl-[protein] + ADP + H(+)</text>
        <dbReference type="Rhea" id="RHEA:46608"/>
        <dbReference type="Rhea" id="RHEA-COMP:11060"/>
        <dbReference type="Rhea" id="RHEA-COMP:11605"/>
        <dbReference type="ChEBI" id="CHEBI:15378"/>
        <dbReference type="ChEBI" id="CHEBI:30013"/>
        <dbReference type="ChEBI" id="CHEBI:30616"/>
        <dbReference type="ChEBI" id="CHEBI:61977"/>
        <dbReference type="ChEBI" id="CHEBI:456216"/>
        <dbReference type="EC" id="2.7.11.1"/>
    </reaction>
</comment>
<evidence type="ECO:0000256" key="3">
    <source>
        <dbReference type="ARBA" id="ARBA00022527"/>
    </source>
</evidence>
<dbReference type="FunFam" id="1.10.510.10:FF:000287">
    <property type="entry name" value="probable LRR receptor-like serine/threonine-protein kinase RKF3"/>
    <property type="match status" value="1"/>
</dbReference>
<evidence type="ECO:0000256" key="10">
    <source>
        <dbReference type="ARBA" id="ARBA00022989"/>
    </source>
</evidence>
<dbReference type="GO" id="GO:0005524">
    <property type="term" value="F:ATP binding"/>
    <property type="evidence" value="ECO:0007669"/>
    <property type="project" value="UniProtKB-KW"/>
</dbReference>
<evidence type="ECO:0000256" key="14">
    <source>
        <dbReference type="ARBA" id="ARBA00047899"/>
    </source>
</evidence>
<keyword evidence="12" id="KW-0675">Receptor</keyword>
<keyword evidence="4" id="KW-0808">Transferase</keyword>
<dbReference type="InterPro" id="IPR011009">
    <property type="entry name" value="Kinase-like_dom_sf"/>
</dbReference>
<dbReference type="PROSITE" id="PS00108">
    <property type="entry name" value="PROTEIN_KINASE_ST"/>
    <property type="match status" value="1"/>
</dbReference>
<keyword evidence="7" id="KW-0547">Nucleotide-binding</keyword>
<dbReference type="SUPFAM" id="SSF56112">
    <property type="entry name" value="Protein kinase-like (PK-like)"/>
    <property type="match status" value="1"/>
</dbReference>
<comment type="catalytic activity">
    <reaction evidence="15">
        <text>L-seryl-[protein] + ATP = O-phospho-L-seryl-[protein] + ADP + H(+)</text>
        <dbReference type="Rhea" id="RHEA:17989"/>
        <dbReference type="Rhea" id="RHEA-COMP:9863"/>
        <dbReference type="Rhea" id="RHEA-COMP:11604"/>
        <dbReference type="ChEBI" id="CHEBI:15378"/>
        <dbReference type="ChEBI" id="CHEBI:29999"/>
        <dbReference type="ChEBI" id="CHEBI:30616"/>
        <dbReference type="ChEBI" id="CHEBI:83421"/>
        <dbReference type="ChEBI" id="CHEBI:456216"/>
        <dbReference type="EC" id="2.7.11.1"/>
    </reaction>
</comment>
<keyword evidence="6" id="KW-0732">Signal</keyword>
<sequence>MPNGSLDDHIFGLKSKAQPLSWPQRRKIVMGTAKGLAYLHDGIQPAIYHRDIKPTNILLDDEMNAFVADFGLARMMTKGGESHITTKVAGTHGYLAPEYALYGQLTDKSDVYSFGVLLLEIMSGRKALDTSGKSVPHYLITDWAWSLVKIGRTSEIIEERIRQSEANGEMERFVLVGILCSHVMVAFRPQMVEAVKMLDGVAEIPEIPDRPLPFMLHSPSATDKDGYFLASDSVSRPAFSSSEMSM</sequence>
<keyword evidence="10" id="KW-1133">Transmembrane helix</keyword>
<dbReference type="AlphaFoldDB" id="D5ACH5"/>
<dbReference type="Pfam" id="PF00069">
    <property type="entry name" value="Pkinase"/>
    <property type="match status" value="1"/>
</dbReference>
<dbReference type="PANTHER" id="PTHR47989">
    <property type="entry name" value="OS01G0750732 PROTEIN"/>
    <property type="match status" value="1"/>
</dbReference>
<dbReference type="InterPro" id="IPR000719">
    <property type="entry name" value="Prot_kinase_dom"/>
</dbReference>
<dbReference type="GO" id="GO:0004674">
    <property type="term" value="F:protein serine/threonine kinase activity"/>
    <property type="evidence" value="ECO:0007669"/>
    <property type="project" value="UniProtKB-KW"/>
</dbReference>
<dbReference type="PANTHER" id="PTHR47989:SF62">
    <property type="entry name" value="OS05G0423500 PROTEIN"/>
    <property type="match status" value="1"/>
</dbReference>
<dbReference type="EC" id="2.7.11.1" evidence="2"/>
<dbReference type="Gene3D" id="1.10.510.10">
    <property type="entry name" value="Transferase(Phosphotransferase) domain 1"/>
    <property type="match status" value="1"/>
</dbReference>
<evidence type="ECO:0000256" key="15">
    <source>
        <dbReference type="ARBA" id="ARBA00048679"/>
    </source>
</evidence>
<evidence type="ECO:0000256" key="4">
    <source>
        <dbReference type="ARBA" id="ARBA00022679"/>
    </source>
</evidence>
<evidence type="ECO:0000256" key="12">
    <source>
        <dbReference type="ARBA" id="ARBA00023170"/>
    </source>
</evidence>
<evidence type="ECO:0000256" key="2">
    <source>
        <dbReference type="ARBA" id="ARBA00012513"/>
    </source>
</evidence>
<dbReference type="InterPro" id="IPR008271">
    <property type="entry name" value="Ser/Thr_kinase_AS"/>
</dbReference>
<evidence type="ECO:0000256" key="13">
    <source>
        <dbReference type="ARBA" id="ARBA00023180"/>
    </source>
</evidence>
<name>D5ACH5_PICSI</name>
<evidence type="ECO:0000259" key="16">
    <source>
        <dbReference type="PROSITE" id="PS50011"/>
    </source>
</evidence>
<dbReference type="EMBL" id="BT123959">
    <property type="protein sequence ID" value="ADE77244.1"/>
    <property type="molecule type" value="mRNA"/>
</dbReference>
<keyword evidence="8" id="KW-0418">Kinase</keyword>
<evidence type="ECO:0000256" key="9">
    <source>
        <dbReference type="ARBA" id="ARBA00022840"/>
    </source>
</evidence>
<keyword evidence="9" id="KW-0067">ATP-binding</keyword>
<evidence type="ECO:0000256" key="11">
    <source>
        <dbReference type="ARBA" id="ARBA00023136"/>
    </source>
</evidence>
<protein>
    <recommendedName>
        <fullName evidence="2">non-specific serine/threonine protein kinase</fullName>
        <ecNumber evidence="2">2.7.11.1</ecNumber>
    </recommendedName>
</protein>
<keyword evidence="13" id="KW-0325">Glycoprotein</keyword>
<keyword evidence="5" id="KW-0812">Transmembrane</keyword>
<evidence type="ECO:0000256" key="5">
    <source>
        <dbReference type="ARBA" id="ARBA00022692"/>
    </source>
</evidence>
<dbReference type="PROSITE" id="PS50011">
    <property type="entry name" value="PROTEIN_KINASE_DOM"/>
    <property type="match status" value="1"/>
</dbReference>
<evidence type="ECO:0000256" key="6">
    <source>
        <dbReference type="ARBA" id="ARBA00022729"/>
    </source>
</evidence>
<reference evidence="17" key="1">
    <citation type="submission" date="2010-04" db="EMBL/GenBank/DDBJ databases">
        <authorList>
            <person name="Reid K.E."/>
            <person name="Liao N."/>
            <person name="Chan S."/>
            <person name="Docking R."/>
            <person name="Taylor G."/>
            <person name="Moore R."/>
            <person name="Mayo M."/>
            <person name="Munro S."/>
            <person name="King J."/>
            <person name="Yanchuk A."/>
            <person name="Holt R."/>
            <person name="Jones S."/>
            <person name="Marra M."/>
            <person name="Ritland C.E."/>
            <person name="Ritland K."/>
            <person name="Bohlmann J."/>
        </authorList>
    </citation>
    <scope>NUCLEOTIDE SEQUENCE</scope>
    <source>
        <tissue evidence="17">Bud</tissue>
    </source>
</reference>
<dbReference type="GO" id="GO:0016020">
    <property type="term" value="C:membrane"/>
    <property type="evidence" value="ECO:0007669"/>
    <property type="project" value="UniProtKB-SubCell"/>
</dbReference>
<organism evidence="17">
    <name type="scientific">Picea sitchensis</name>
    <name type="common">Sitka spruce</name>
    <name type="synonym">Pinus sitchensis</name>
    <dbReference type="NCBI Taxonomy" id="3332"/>
    <lineage>
        <taxon>Eukaryota</taxon>
        <taxon>Viridiplantae</taxon>
        <taxon>Streptophyta</taxon>
        <taxon>Embryophyta</taxon>
        <taxon>Tracheophyta</taxon>
        <taxon>Spermatophyta</taxon>
        <taxon>Pinopsida</taxon>
        <taxon>Pinidae</taxon>
        <taxon>Conifers I</taxon>
        <taxon>Pinales</taxon>
        <taxon>Pinaceae</taxon>
        <taxon>Picea</taxon>
    </lineage>
</organism>
<evidence type="ECO:0000256" key="1">
    <source>
        <dbReference type="ARBA" id="ARBA00004479"/>
    </source>
</evidence>
<comment type="subcellular location">
    <subcellularLocation>
        <location evidence="1">Membrane</location>
        <topology evidence="1">Single-pass type I membrane protein</topology>
    </subcellularLocation>
</comment>
<evidence type="ECO:0000256" key="8">
    <source>
        <dbReference type="ARBA" id="ARBA00022777"/>
    </source>
</evidence>
<keyword evidence="3" id="KW-0723">Serine/threonine-protein kinase</keyword>
<dbReference type="SMART" id="SM00220">
    <property type="entry name" value="S_TKc"/>
    <property type="match status" value="1"/>
</dbReference>
<feature type="domain" description="Protein kinase" evidence="16">
    <location>
        <begin position="1"/>
        <end position="185"/>
    </location>
</feature>
<proteinExistence type="evidence at transcript level"/>
<keyword evidence="11" id="KW-0472">Membrane</keyword>